<dbReference type="SMART" id="SM00986">
    <property type="entry name" value="UDG"/>
    <property type="match status" value="1"/>
</dbReference>
<dbReference type="AlphaFoldDB" id="X1ATG2"/>
<dbReference type="CDD" id="cd10030">
    <property type="entry name" value="UDG-F4_TTUDGA_SPO1dp_like"/>
    <property type="match status" value="1"/>
</dbReference>
<gene>
    <name evidence="9" type="ORF">S01H4_22253</name>
</gene>
<dbReference type="GO" id="GO:0046872">
    <property type="term" value="F:metal ion binding"/>
    <property type="evidence" value="ECO:0007669"/>
    <property type="project" value="UniProtKB-KW"/>
</dbReference>
<keyword evidence="2" id="KW-0479">Metal-binding</keyword>
<evidence type="ECO:0000256" key="6">
    <source>
        <dbReference type="ARBA" id="ARBA00023014"/>
    </source>
</evidence>
<accession>X1ATG2</accession>
<name>X1ATG2_9ZZZZ</name>
<keyword evidence="3" id="KW-0227">DNA damage</keyword>
<feature type="non-terminal residue" evidence="9">
    <location>
        <position position="1"/>
    </location>
</feature>
<feature type="domain" description="Uracil-DNA glycosylase-like" evidence="8">
    <location>
        <begin position="5"/>
        <end position="151"/>
    </location>
</feature>
<dbReference type="GO" id="GO:0097506">
    <property type="term" value="F:deaminated base DNA N-glycosylase activity"/>
    <property type="evidence" value="ECO:0007669"/>
    <property type="project" value="UniProtKB-ARBA"/>
</dbReference>
<evidence type="ECO:0000256" key="1">
    <source>
        <dbReference type="ARBA" id="ARBA00022485"/>
    </source>
</evidence>
<sequence length="164" mass="18714">KKPTWGYGKIPCKVMFIGEAPGKWGCGVTGIPFTKDKSGEFFQECLAACELTKEQVYVTNIVKCCPENNRTPTPIEIANCVKYLMWEIENVNPLYIVPLGAPATHFFIQEGSMKVLVAGVYSWKGHVIMPLYHPAYALRMGNTKEYKENFKFRINMIRHMENEL</sequence>
<evidence type="ECO:0000259" key="8">
    <source>
        <dbReference type="SMART" id="SM00986"/>
    </source>
</evidence>
<keyword evidence="1" id="KW-0004">4Fe-4S</keyword>
<keyword evidence="4" id="KW-0378">Hydrolase</keyword>
<evidence type="ECO:0000256" key="3">
    <source>
        <dbReference type="ARBA" id="ARBA00022763"/>
    </source>
</evidence>
<keyword evidence="5" id="KW-0408">Iron</keyword>
<evidence type="ECO:0000256" key="7">
    <source>
        <dbReference type="ARBA" id="ARBA00023204"/>
    </source>
</evidence>
<evidence type="ECO:0000256" key="2">
    <source>
        <dbReference type="ARBA" id="ARBA00022723"/>
    </source>
</evidence>
<reference evidence="9" key="1">
    <citation type="journal article" date="2014" name="Front. Microbiol.">
        <title>High frequency of phylogenetically diverse reductive dehalogenase-homologous genes in deep subseafloor sedimentary metagenomes.</title>
        <authorList>
            <person name="Kawai M."/>
            <person name="Futagami T."/>
            <person name="Toyoda A."/>
            <person name="Takaki Y."/>
            <person name="Nishi S."/>
            <person name="Hori S."/>
            <person name="Arai W."/>
            <person name="Tsubouchi T."/>
            <person name="Morono Y."/>
            <person name="Uchiyama I."/>
            <person name="Ito T."/>
            <person name="Fujiyama A."/>
            <person name="Inagaki F."/>
            <person name="Takami H."/>
        </authorList>
    </citation>
    <scope>NUCLEOTIDE SEQUENCE</scope>
    <source>
        <strain evidence="9">Expedition CK06-06</strain>
    </source>
</reference>
<evidence type="ECO:0000256" key="4">
    <source>
        <dbReference type="ARBA" id="ARBA00022801"/>
    </source>
</evidence>
<keyword evidence="7" id="KW-0234">DNA repair</keyword>
<dbReference type="Pfam" id="PF03167">
    <property type="entry name" value="UDG"/>
    <property type="match status" value="1"/>
</dbReference>
<evidence type="ECO:0000256" key="5">
    <source>
        <dbReference type="ARBA" id="ARBA00023004"/>
    </source>
</evidence>
<dbReference type="PANTHER" id="PTHR33693">
    <property type="entry name" value="TYPE-5 URACIL-DNA GLYCOSYLASE"/>
    <property type="match status" value="1"/>
</dbReference>
<proteinExistence type="predicted"/>
<keyword evidence="6" id="KW-0411">Iron-sulfur</keyword>
<dbReference type="GO" id="GO:0006281">
    <property type="term" value="P:DNA repair"/>
    <property type="evidence" value="ECO:0007669"/>
    <property type="project" value="UniProtKB-KW"/>
</dbReference>
<dbReference type="InterPro" id="IPR005122">
    <property type="entry name" value="Uracil-DNA_glycosylase-like"/>
</dbReference>
<dbReference type="InterPro" id="IPR051536">
    <property type="entry name" value="UDG_Type-4/5"/>
</dbReference>
<dbReference type="Gene3D" id="3.40.470.10">
    <property type="entry name" value="Uracil-DNA glycosylase-like domain"/>
    <property type="match status" value="1"/>
</dbReference>
<dbReference type="PANTHER" id="PTHR33693:SF1">
    <property type="entry name" value="TYPE-4 URACIL-DNA GLYCOSYLASE"/>
    <property type="match status" value="1"/>
</dbReference>
<dbReference type="SMART" id="SM00987">
    <property type="entry name" value="UreE_C"/>
    <property type="match status" value="1"/>
</dbReference>
<evidence type="ECO:0000313" key="9">
    <source>
        <dbReference type="EMBL" id="GAG86010.1"/>
    </source>
</evidence>
<organism evidence="9">
    <name type="scientific">marine sediment metagenome</name>
    <dbReference type="NCBI Taxonomy" id="412755"/>
    <lineage>
        <taxon>unclassified sequences</taxon>
        <taxon>metagenomes</taxon>
        <taxon>ecological metagenomes</taxon>
    </lineage>
</organism>
<dbReference type="SUPFAM" id="SSF52141">
    <property type="entry name" value="Uracil-DNA glycosylase-like"/>
    <property type="match status" value="1"/>
</dbReference>
<dbReference type="InterPro" id="IPR036895">
    <property type="entry name" value="Uracil-DNA_glycosylase-like_sf"/>
</dbReference>
<protein>
    <recommendedName>
        <fullName evidence="8">Uracil-DNA glycosylase-like domain-containing protein</fullName>
    </recommendedName>
</protein>
<dbReference type="GO" id="GO:0051539">
    <property type="term" value="F:4 iron, 4 sulfur cluster binding"/>
    <property type="evidence" value="ECO:0007669"/>
    <property type="project" value="UniProtKB-KW"/>
</dbReference>
<comment type="caution">
    <text evidence="9">The sequence shown here is derived from an EMBL/GenBank/DDBJ whole genome shotgun (WGS) entry which is preliminary data.</text>
</comment>
<dbReference type="EMBL" id="BART01010168">
    <property type="protein sequence ID" value="GAG86010.1"/>
    <property type="molecule type" value="Genomic_DNA"/>
</dbReference>